<evidence type="ECO:0000256" key="2">
    <source>
        <dbReference type="ARBA" id="ARBA00020148"/>
    </source>
</evidence>
<comment type="caution">
    <text evidence="6">The sequence shown here is derived from an EMBL/GenBank/DDBJ whole genome shotgun (WGS) entry which is preliminary data.</text>
</comment>
<dbReference type="Gene3D" id="3.40.50.1820">
    <property type="entry name" value="alpha/beta hydrolase"/>
    <property type="match status" value="1"/>
</dbReference>
<dbReference type="Proteomes" id="UP000247409">
    <property type="component" value="Unassembled WGS sequence"/>
</dbReference>
<evidence type="ECO:0000256" key="4">
    <source>
        <dbReference type="SAM" id="MobiDB-lite"/>
    </source>
</evidence>
<dbReference type="EMBL" id="NBIV01000114">
    <property type="protein sequence ID" value="PXF43707.1"/>
    <property type="molecule type" value="Genomic_DNA"/>
</dbReference>
<sequence>MELAFSQAYANFRAWVPRNLLPIGHTNPNQWLYYDWGPRSYPEPLICFHSLIGSAESFFNQLISLAPLGYRVLSVQIPTYWSVPEFCDALHIFLETLSIRRAHFYGAGLGGFLALHYTARRPERVASLLLTHSFLATANLNLPIPYSPRVLKWLPDFLVRGTMRAILPKGRTTLQLANAAEFAIGHTMRCPRDVLASRLALSINSSSVVDRIHVPGERITLIDTLDRTTAALQLSDDTAAALPCSKRALLKRGADFPYLSVPDDVNVHLIVHLRRNAPKVNGPMPVPPPARPRPLPPAILRRRSEREKRNRRAVSREEIENKAQLAFEERQSAGIDRFFKRD</sequence>
<feature type="compositionally biased region" description="Basic and acidic residues" evidence="4">
    <location>
        <begin position="302"/>
        <end position="316"/>
    </location>
</feature>
<accession>A0A2V3INS8</accession>
<comment type="subcellular location">
    <subcellularLocation>
        <location evidence="1">Cytoplasm</location>
    </subcellularLocation>
</comment>
<evidence type="ECO:0000259" key="5">
    <source>
        <dbReference type="Pfam" id="PF00561"/>
    </source>
</evidence>
<feature type="domain" description="AB hydrolase-1" evidence="5">
    <location>
        <begin position="44"/>
        <end position="137"/>
    </location>
</feature>
<gene>
    <name evidence="6" type="ORF">BWQ96_06537</name>
</gene>
<dbReference type="GO" id="GO:0005737">
    <property type="term" value="C:cytoplasm"/>
    <property type="evidence" value="ECO:0007669"/>
    <property type="project" value="UniProtKB-SubCell"/>
</dbReference>
<dbReference type="AlphaFoldDB" id="A0A2V3INS8"/>
<dbReference type="InterPro" id="IPR000073">
    <property type="entry name" value="AB_hydrolase_1"/>
</dbReference>
<reference evidence="6 7" key="1">
    <citation type="journal article" date="2018" name="Mol. Biol. Evol.">
        <title>Analysis of the draft genome of the red seaweed Gracilariopsis chorda provides insights into genome size evolution in Rhodophyta.</title>
        <authorList>
            <person name="Lee J."/>
            <person name="Yang E.C."/>
            <person name="Graf L."/>
            <person name="Yang J.H."/>
            <person name="Qiu H."/>
            <person name="Zel Zion U."/>
            <person name="Chan C.X."/>
            <person name="Stephens T.G."/>
            <person name="Weber A.P.M."/>
            <person name="Boo G.H."/>
            <person name="Boo S.M."/>
            <person name="Kim K.M."/>
            <person name="Shin Y."/>
            <person name="Jung M."/>
            <person name="Lee S.J."/>
            <person name="Yim H.S."/>
            <person name="Lee J.H."/>
            <person name="Bhattacharya D."/>
            <person name="Yoon H.S."/>
        </authorList>
    </citation>
    <scope>NUCLEOTIDE SEQUENCE [LARGE SCALE GENOMIC DNA]</scope>
    <source>
        <strain evidence="6 7">SKKU-2015</strain>
        <tissue evidence="6">Whole body</tissue>
    </source>
</reference>
<keyword evidence="7" id="KW-1185">Reference proteome</keyword>
<evidence type="ECO:0000313" key="6">
    <source>
        <dbReference type="EMBL" id="PXF43707.1"/>
    </source>
</evidence>
<dbReference type="SUPFAM" id="SSF53474">
    <property type="entry name" value="alpha/beta-Hydrolases"/>
    <property type="match status" value="1"/>
</dbReference>
<dbReference type="InterPro" id="IPR026151">
    <property type="entry name" value="Maspardin"/>
</dbReference>
<evidence type="ECO:0000256" key="3">
    <source>
        <dbReference type="ARBA" id="ARBA00022490"/>
    </source>
</evidence>
<dbReference type="InterPro" id="IPR029058">
    <property type="entry name" value="AB_hydrolase_fold"/>
</dbReference>
<dbReference type="OrthoDB" id="10264550at2759"/>
<feature type="compositionally biased region" description="Pro residues" evidence="4">
    <location>
        <begin position="284"/>
        <end position="297"/>
    </location>
</feature>
<protein>
    <recommendedName>
        <fullName evidence="2">Maspardin</fullName>
    </recommendedName>
</protein>
<organism evidence="6 7">
    <name type="scientific">Gracilariopsis chorda</name>
    <dbReference type="NCBI Taxonomy" id="448386"/>
    <lineage>
        <taxon>Eukaryota</taxon>
        <taxon>Rhodophyta</taxon>
        <taxon>Florideophyceae</taxon>
        <taxon>Rhodymeniophycidae</taxon>
        <taxon>Gracilariales</taxon>
        <taxon>Gracilariaceae</taxon>
        <taxon>Gracilariopsis</taxon>
    </lineage>
</organism>
<name>A0A2V3INS8_9FLOR</name>
<feature type="region of interest" description="Disordered" evidence="4">
    <location>
        <begin position="280"/>
        <end position="316"/>
    </location>
</feature>
<proteinExistence type="predicted"/>
<evidence type="ECO:0000313" key="7">
    <source>
        <dbReference type="Proteomes" id="UP000247409"/>
    </source>
</evidence>
<keyword evidence="3" id="KW-0963">Cytoplasm</keyword>
<dbReference type="Pfam" id="PF00561">
    <property type="entry name" value="Abhydrolase_1"/>
    <property type="match status" value="1"/>
</dbReference>
<evidence type="ECO:0000256" key="1">
    <source>
        <dbReference type="ARBA" id="ARBA00004496"/>
    </source>
</evidence>
<dbReference type="PANTHER" id="PTHR15913">
    <property type="entry name" value="ACID CLUSTER PROTEIN 33"/>
    <property type="match status" value="1"/>
</dbReference>
<dbReference type="PANTHER" id="PTHR15913:SF0">
    <property type="entry name" value="MASPARDIN"/>
    <property type="match status" value="1"/>
</dbReference>